<evidence type="ECO:0000259" key="8">
    <source>
        <dbReference type="Pfam" id="PF20684"/>
    </source>
</evidence>
<keyword evidence="4 7" id="KW-0472">Membrane</keyword>
<reference evidence="10" key="1">
    <citation type="journal article" date="2023" name="Mol. Phylogenet. Evol.">
        <title>Genome-scale phylogeny and comparative genomics of the fungal order Sordariales.</title>
        <authorList>
            <person name="Hensen N."/>
            <person name="Bonometti L."/>
            <person name="Westerberg I."/>
            <person name="Brannstrom I.O."/>
            <person name="Guillou S."/>
            <person name="Cros-Aarteil S."/>
            <person name="Calhoun S."/>
            <person name="Haridas S."/>
            <person name="Kuo A."/>
            <person name="Mondo S."/>
            <person name="Pangilinan J."/>
            <person name="Riley R."/>
            <person name="LaButti K."/>
            <person name="Andreopoulos B."/>
            <person name="Lipzen A."/>
            <person name="Chen C."/>
            <person name="Yan M."/>
            <person name="Daum C."/>
            <person name="Ng V."/>
            <person name="Clum A."/>
            <person name="Steindorff A."/>
            <person name="Ohm R.A."/>
            <person name="Martin F."/>
            <person name="Silar P."/>
            <person name="Natvig D.O."/>
            <person name="Lalanne C."/>
            <person name="Gautier V."/>
            <person name="Ament-Velasquez S.L."/>
            <person name="Kruys A."/>
            <person name="Hutchinson M.I."/>
            <person name="Powell A.J."/>
            <person name="Barry K."/>
            <person name="Miller A.N."/>
            <person name="Grigoriev I.V."/>
            <person name="Debuchy R."/>
            <person name="Gladieux P."/>
            <person name="Hiltunen Thoren M."/>
            <person name="Johannesson H."/>
        </authorList>
    </citation>
    <scope>NUCLEOTIDE SEQUENCE [LARGE SCALE GENOMIC DNA]</scope>
    <source>
        <strain evidence="10">CBS 340.73</strain>
    </source>
</reference>
<feature type="compositionally biased region" description="Polar residues" evidence="6">
    <location>
        <begin position="235"/>
        <end position="255"/>
    </location>
</feature>
<evidence type="ECO:0000256" key="1">
    <source>
        <dbReference type="ARBA" id="ARBA00004141"/>
    </source>
</evidence>
<feature type="region of interest" description="Disordered" evidence="6">
    <location>
        <begin position="188"/>
        <end position="255"/>
    </location>
</feature>
<evidence type="ECO:0000256" key="5">
    <source>
        <dbReference type="ARBA" id="ARBA00038359"/>
    </source>
</evidence>
<organism evidence="9 10">
    <name type="scientific">Diplogelasinospora grovesii</name>
    <dbReference type="NCBI Taxonomy" id="303347"/>
    <lineage>
        <taxon>Eukaryota</taxon>
        <taxon>Fungi</taxon>
        <taxon>Dikarya</taxon>
        <taxon>Ascomycota</taxon>
        <taxon>Pezizomycotina</taxon>
        <taxon>Sordariomycetes</taxon>
        <taxon>Sordariomycetidae</taxon>
        <taxon>Sordariales</taxon>
        <taxon>Diplogelasinosporaceae</taxon>
        <taxon>Diplogelasinospora</taxon>
    </lineage>
</organism>
<dbReference type="InterPro" id="IPR052337">
    <property type="entry name" value="SAT4-like"/>
</dbReference>
<dbReference type="Pfam" id="PF20684">
    <property type="entry name" value="Fung_rhodopsin"/>
    <property type="match status" value="1"/>
</dbReference>
<feature type="non-terminal residue" evidence="9">
    <location>
        <position position="1"/>
    </location>
</feature>
<evidence type="ECO:0000256" key="6">
    <source>
        <dbReference type="SAM" id="MobiDB-lite"/>
    </source>
</evidence>
<sequence>TAKLPVLVLFIRVFGVQRWIRIASIITITIMGISLPAGDSYNAAICRPPSADTEITVVLSYVSTCSSASSLVGVIVGTIGLVADIVAVLLPLPIIYSLQLSLNKKIGLAVGFLIGILAIIGSGVSLGYKFESRSGKTTDIQLAMVLTLLETTIVIAAGCVPAVKAFWAGFIAESTWYSKLSSLMSTTAFSSSGRSSSSRTKKTTQGSRDITAGSSTEHINEYYKLEEERSKKRGATSNVVPLDSFQTHSHSYTPR</sequence>
<feature type="transmembrane region" description="Helical" evidence="7">
    <location>
        <begin position="71"/>
        <end position="94"/>
    </location>
</feature>
<evidence type="ECO:0000256" key="2">
    <source>
        <dbReference type="ARBA" id="ARBA00022692"/>
    </source>
</evidence>
<feature type="domain" description="Rhodopsin" evidence="8">
    <location>
        <begin position="2"/>
        <end position="166"/>
    </location>
</feature>
<comment type="subcellular location">
    <subcellularLocation>
        <location evidence="1">Membrane</location>
        <topology evidence="1">Multi-pass membrane protein</topology>
    </subcellularLocation>
</comment>
<evidence type="ECO:0000313" key="9">
    <source>
        <dbReference type="EMBL" id="KAK3940398.1"/>
    </source>
</evidence>
<evidence type="ECO:0000256" key="7">
    <source>
        <dbReference type="SAM" id="Phobius"/>
    </source>
</evidence>
<feature type="transmembrane region" description="Helical" evidence="7">
    <location>
        <begin position="140"/>
        <end position="163"/>
    </location>
</feature>
<keyword evidence="2 7" id="KW-0812">Transmembrane</keyword>
<dbReference type="EMBL" id="MU853796">
    <property type="protein sequence ID" value="KAK3940398.1"/>
    <property type="molecule type" value="Genomic_DNA"/>
</dbReference>
<protein>
    <recommendedName>
        <fullName evidence="8">Rhodopsin domain-containing protein</fullName>
    </recommendedName>
</protein>
<evidence type="ECO:0000256" key="3">
    <source>
        <dbReference type="ARBA" id="ARBA00022989"/>
    </source>
</evidence>
<dbReference type="PANTHER" id="PTHR33048">
    <property type="entry name" value="PTH11-LIKE INTEGRAL MEMBRANE PROTEIN (AFU_ORTHOLOGUE AFUA_5G11245)"/>
    <property type="match status" value="1"/>
</dbReference>
<feature type="compositionally biased region" description="Basic and acidic residues" evidence="6">
    <location>
        <begin position="218"/>
        <end position="230"/>
    </location>
</feature>
<gene>
    <name evidence="9" type="ORF">QBC46DRAFT_261042</name>
</gene>
<keyword evidence="3 7" id="KW-1133">Transmembrane helix</keyword>
<evidence type="ECO:0000313" key="10">
    <source>
        <dbReference type="Proteomes" id="UP001303473"/>
    </source>
</evidence>
<feature type="transmembrane region" description="Helical" evidence="7">
    <location>
        <begin position="106"/>
        <end position="128"/>
    </location>
</feature>
<comment type="similarity">
    <text evidence="5">Belongs to the SAT4 family.</text>
</comment>
<dbReference type="GO" id="GO:0016020">
    <property type="term" value="C:membrane"/>
    <property type="evidence" value="ECO:0007669"/>
    <property type="project" value="UniProtKB-SubCell"/>
</dbReference>
<dbReference type="AlphaFoldDB" id="A0AAN6S554"/>
<dbReference type="PANTHER" id="PTHR33048:SF47">
    <property type="entry name" value="INTEGRAL MEMBRANE PROTEIN-RELATED"/>
    <property type="match status" value="1"/>
</dbReference>
<accession>A0AAN6S554</accession>
<name>A0AAN6S554_9PEZI</name>
<keyword evidence="10" id="KW-1185">Reference proteome</keyword>
<feature type="compositionally biased region" description="Low complexity" evidence="6">
    <location>
        <begin position="188"/>
        <end position="207"/>
    </location>
</feature>
<feature type="transmembrane region" description="Helical" evidence="7">
    <location>
        <begin position="19"/>
        <end position="38"/>
    </location>
</feature>
<proteinExistence type="inferred from homology"/>
<comment type="caution">
    <text evidence="9">The sequence shown here is derived from an EMBL/GenBank/DDBJ whole genome shotgun (WGS) entry which is preliminary data.</text>
</comment>
<dbReference type="Proteomes" id="UP001303473">
    <property type="component" value="Unassembled WGS sequence"/>
</dbReference>
<evidence type="ECO:0000256" key="4">
    <source>
        <dbReference type="ARBA" id="ARBA00023136"/>
    </source>
</evidence>
<dbReference type="InterPro" id="IPR049326">
    <property type="entry name" value="Rhodopsin_dom_fungi"/>
</dbReference>